<dbReference type="RefSeq" id="WP_090966479.1">
    <property type="nucleotide sequence ID" value="NZ_FOOA01000030.1"/>
</dbReference>
<dbReference type="OrthoDB" id="7873391at2"/>
<protein>
    <submittedName>
        <fullName evidence="1">Uncharacterized protein</fullName>
    </submittedName>
</protein>
<proteinExistence type="predicted"/>
<evidence type="ECO:0000313" key="2">
    <source>
        <dbReference type="Proteomes" id="UP000531216"/>
    </source>
</evidence>
<name>A0A7W6BXE4_9HYPH</name>
<dbReference type="EMBL" id="JACIDO010000019">
    <property type="protein sequence ID" value="MBB3938165.1"/>
    <property type="molecule type" value="Genomic_DNA"/>
</dbReference>
<keyword evidence="2" id="KW-1185">Reference proteome</keyword>
<dbReference type="Proteomes" id="UP000531216">
    <property type="component" value="Unassembled WGS sequence"/>
</dbReference>
<organism evidence="1 2">
    <name type="scientific">Aureimonas phyllosphaerae</name>
    <dbReference type="NCBI Taxonomy" id="1166078"/>
    <lineage>
        <taxon>Bacteria</taxon>
        <taxon>Pseudomonadati</taxon>
        <taxon>Pseudomonadota</taxon>
        <taxon>Alphaproteobacteria</taxon>
        <taxon>Hyphomicrobiales</taxon>
        <taxon>Aurantimonadaceae</taxon>
        <taxon>Aureimonas</taxon>
    </lineage>
</organism>
<comment type="caution">
    <text evidence="1">The sequence shown here is derived from an EMBL/GenBank/DDBJ whole genome shotgun (WGS) entry which is preliminary data.</text>
</comment>
<sequence>MSAVLESILGTEARKRVARVPDLSDLPDNALLTDKQKSLHSGFSVEAFKKWRREGRGPETIYIEGRPRSTVAAYRAWLATAQRA</sequence>
<dbReference type="AlphaFoldDB" id="A0A7W6BXE4"/>
<gene>
    <name evidence="1" type="ORF">GGR05_004336</name>
</gene>
<evidence type="ECO:0000313" key="1">
    <source>
        <dbReference type="EMBL" id="MBB3938165.1"/>
    </source>
</evidence>
<reference evidence="1 2" key="1">
    <citation type="submission" date="2020-08" db="EMBL/GenBank/DDBJ databases">
        <title>Genomic Encyclopedia of Type Strains, Phase IV (KMG-IV): sequencing the most valuable type-strain genomes for metagenomic binning, comparative biology and taxonomic classification.</title>
        <authorList>
            <person name="Goeker M."/>
        </authorList>
    </citation>
    <scope>NUCLEOTIDE SEQUENCE [LARGE SCALE GENOMIC DNA]</scope>
    <source>
        <strain evidence="1 2">DSM 25024</strain>
    </source>
</reference>
<accession>A0A7W6BXE4</accession>